<accession>A0A383RPM1</accession>
<dbReference type="InterPro" id="IPR036249">
    <property type="entry name" value="Thioredoxin-like_sf"/>
</dbReference>
<dbReference type="InterPro" id="IPR013766">
    <property type="entry name" value="Thioredoxin_domain"/>
</dbReference>
<dbReference type="InterPro" id="IPR000866">
    <property type="entry name" value="AhpC/TSA"/>
</dbReference>
<protein>
    <submittedName>
        <fullName evidence="2">Peroxiredoxin, thioredoxin-like fold protein</fullName>
    </submittedName>
</protein>
<dbReference type="OrthoDB" id="9809746at2"/>
<organism evidence="2 3">
    <name type="scientific">Pseudomonas reidholzensis</name>
    <dbReference type="NCBI Taxonomy" id="1785162"/>
    <lineage>
        <taxon>Bacteria</taxon>
        <taxon>Pseudomonadati</taxon>
        <taxon>Pseudomonadota</taxon>
        <taxon>Gammaproteobacteria</taxon>
        <taxon>Pseudomonadales</taxon>
        <taxon>Pseudomonadaceae</taxon>
        <taxon>Pseudomonas</taxon>
    </lineage>
</organism>
<evidence type="ECO:0000259" key="1">
    <source>
        <dbReference type="PROSITE" id="PS51352"/>
    </source>
</evidence>
<evidence type="ECO:0000313" key="2">
    <source>
        <dbReference type="EMBL" id="SYX89029.1"/>
    </source>
</evidence>
<dbReference type="PROSITE" id="PS51352">
    <property type="entry name" value="THIOREDOXIN_2"/>
    <property type="match status" value="1"/>
</dbReference>
<keyword evidence="3" id="KW-1185">Reference proteome</keyword>
<dbReference type="GO" id="GO:0016209">
    <property type="term" value="F:antioxidant activity"/>
    <property type="evidence" value="ECO:0007669"/>
    <property type="project" value="InterPro"/>
</dbReference>
<reference evidence="3" key="1">
    <citation type="submission" date="2018-08" db="EMBL/GenBank/DDBJ databases">
        <authorList>
            <person name="Blom J."/>
        </authorList>
    </citation>
    <scope>NUCLEOTIDE SEQUENCE [LARGE SCALE GENOMIC DNA]</scope>
    <source>
        <strain evidence="3">CCOS 865</strain>
    </source>
</reference>
<dbReference type="GO" id="GO:0016491">
    <property type="term" value="F:oxidoreductase activity"/>
    <property type="evidence" value="ECO:0007669"/>
    <property type="project" value="InterPro"/>
</dbReference>
<dbReference type="Proteomes" id="UP000263595">
    <property type="component" value="Unassembled WGS sequence"/>
</dbReference>
<evidence type="ECO:0000313" key="3">
    <source>
        <dbReference type="Proteomes" id="UP000263595"/>
    </source>
</evidence>
<dbReference type="Gene3D" id="3.40.30.10">
    <property type="entry name" value="Glutaredoxin"/>
    <property type="match status" value="1"/>
</dbReference>
<gene>
    <name evidence="2" type="ORF">CCOS865_01269</name>
</gene>
<feature type="domain" description="Thioredoxin" evidence="1">
    <location>
        <begin position="52"/>
        <end position="226"/>
    </location>
</feature>
<dbReference type="RefSeq" id="WP_119139022.1">
    <property type="nucleotide sequence ID" value="NZ_CBCSFL010000009.1"/>
</dbReference>
<dbReference type="CDD" id="cd02970">
    <property type="entry name" value="PRX_like2"/>
    <property type="match status" value="1"/>
</dbReference>
<proteinExistence type="predicted"/>
<name>A0A383RPM1_9PSED</name>
<dbReference type="SUPFAM" id="SSF52833">
    <property type="entry name" value="Thioredoxin-like"/>
    <property type="match status" value="1"/>
</dbReference>
<dbReference type="AlphaFoldDB" id="A0A383RPM1"/>
<sequence length="241" mass="26517">MSEHPQPHPESLNQLLADLHAERLRSWDPAALQVNIDQRQRLVDEAPQRHFVKVGDLLPAFELKTVEGGLLGLDELIDNGPAVLVFFRFAGCPACNIALPYYERNLQPALRKRGVPLVALSPQVAGRLVEIRDRHQLTLQVASDRNNALGRHLGILYSFDDASRQASLAKGPGIGEVTGTGTWELPQPTVLVIGRDRRVHYAQVSPDWLVRTEAQPIIDAVDALLAASGDIPHRVRSGRVG</sequence>
<dbReference type="Pfam" id="PF00578">
    <property type="entry name" value="AhpC-TSA"/>
    <property type="match status" value="1"/>
</dbReference>
<dbReference type="EMBL" id="UNOZ01000007">
    <property type="protein sequence ID" value="SYX89029.1"/>
    <property type="molecule type" value="Genomic_DNA"/>
</dbReference>